<dbReference type="InterPro" id="IPR036737">
    <property type="entry name" value="OmpA-like_sf"/>
</dbReference>
<accession>A0A0Q4B6U4</accession>
<protein>
    <recommendedName>
        <fullName evidence="4">Tetratricopeptide repeat protein</fullName>
    </recommendedName>
</protein>
<dbReference type="PATRIC" id="fig|1702214.3.peg.762"/>
<dbReference type="Gene3D" id="3.30.1330.60">
    <property type="entry name" value="OmpA-like domain"/>
    <property type="match status" value="1"/>
</dbReference>
<dbReference type="NCBIfam" id="NF047558">
    <property type="entry name" value="TPR_END_plus"/>
    <property type="match status" value="1"/>
</dbReference>
<keyword evidence="3" id="KW-1185">Reference proteome</keyword>
<reference evidence="2" key="1">
    <citation type="submission" date="2015-08" db="EMBL/GenBank/DDBJ databases">
        <title>Candidatus Bacteriodes Periocalifornicus.</title>
        <authorList>
            <person name="McLean J.S."/>
            <person name="Kelley S."/>
        </authorList>
    </citation>
    <scope>NUCLEOTIDE SEQUENCE [LARGE SCALE GENOMIC DNA]</scope>
    <source>
        <strain evidence="2">12B</strain>
    </source>
</reference>
<evidence type="ECO:0000256" key="1">
    <source>
        <dbReference type="PROSITE-ProRule" id="PRU00339"/>
    </source>
</evidence>
<dbReference type="SMART" id="SM00028">
    <property type="entry name" value="TPR"/>
    <property type="match status" value="3"/>
</dbReference>
<dbReference type="PROSITE" id="PS50005">
    <property type="entry name" value="TPR"/>
    <property type="match status" value="1"/>
</dbReference>
<comment type="caution">
    <text evidence="2">The sequence shown here is derived from an EMBL/GenBank/DDBJ whole genome shotgun (WGS) entry which is preliminary data.</text>
</comment>
<organism evidence="2 3">
    <name type="scientific">Candidatus [Bacteroides] periocalifornicus</name>
    <dbReference type="NCBI Taxonomy" id="1702214"/>
    <lineage>
        <taxon>Bacteria</taxon>
        <taxon>Pseudomonadati</taxon>
        <taxon>Bacteroidota</taxon>
    </lineage>
</organism>
<dbReference type="STRING" id="1702214.AL399_00620"/>
<dbReference type="InterPro" id="IPR019734">
    <property type="entry name" value="TPR_rpt"/>
</dbReference>
<evidence type="ECO:0000313" key="3">
    <source>
        <dbReference type="Proteomes" id="UP000054172"/>
    </source>
</evidence>
<evidence type="ECO:0000313" key="2">
    <source>
        <dbReference type="EMBL" id="KQM09586.1"/>
    </source>
</evidence>
<feature type="repeat" description="TPR" evidence="1">
    <location>
        <begin position="380"/>
        <end position="413"/>
    </location>
</feature>
<dbReference type="AlphaFoldDB" id="A0A0Q4B6U4"/>
<sequence length="558" mass="62116">MMVGCNSPEKMLEKASEIKADLNPNPLVLVGDSVQGSITGTFPPKYFHKKAMLELVPVIVYDGGELKLPSKTYQGEDVTENNDVISNANGGRCKVDFKFKYEPQMMRSTVELRFVLHYKGKTSTLPAGMKVGIGINETQNLALLEGDKGIPTPLAHNYVRDRQELKDAQINFAIQQATLRPGELTKDDVKELLDQIKQLSNDQKQVLTSLDINAYASPDGPVALNDNLSKGRGKVTQDWLMNNLRKNKIRTDVVKIQEQATDWDGFKKLVENSNIEDKELILRVLSMYSDPDVRNREMHNMGKVFQVLAEDILPKLRRAQMVANVQVQGRTDEETKALVDAGKIGELPENEALYAVTLYDDADKKAELYRAITAANDQSYRAYNNLACILLNKNDLSGAKSALDKAAAIEPNNSAILNNQGVVAVREGRYDDAEKLYVKATDAGEQVRQNLGFVAILKGDYKAAVEYLKGSNSFNQGLALLLTDNLTAAQNTFNDVKKDEPLAYYGLAIIGARNEDEKMAVDNLREAISMRSDLKERAKKDVEFRKLAQSEMFANLLK</sequence>
<dbReference type="Gene3D" id="1.25.40.10">
    <property type="entry name" value="Tetratricopeptide repeat domain"/>
    <property type="match status" value="1"/>
</dbReference>
<proteinExistence type="predicted"/>
<name>A0A0Q4B6U4_9BACT</name>
<dbReference type="SUPFAM" id="SSF48452">
    <property type="entry name" value="TPR-like"/>
    <property type="match status" value="1"/>
</dbReference>
<dbReference type="EMBL" id="LIIK01000002">
    <property type="protein sequence ID" value="KQM09586.1"/>
    <property type="molecule type" value="Genomic_DNA"/>
</dbReference>
<evidence type="ECO:0008006" key="4">
    <source>
        <dbReference type="Google" id="ProtNLM"/>
    </source>
</evidence>
<keyword evidence="1" id="KW-0802">TPR repeat</keyword>
<dbReference type="Pfam" id="PF13181">
    <property type="entry name" value="TPR_8"/>
    <property type="match status" value="1"/>
</dbReference>
<dbReference type="InterPro" id="IPR011990">
    <property type="entry name" value="TPR-like_helical_dom_sf"/>
</dbReference>
<gene>
    <name evidence="2" type="ORF">AL399_00620</name>
</gene>
<dbReference type="Proteomes" id="UP000054172">
    <property type="component" value="Unassembled WGS sequence"/>
</dbReference>